<dbReference type="PROSITE" id="PS51178">
    <property type="entry name" value="PASTA"/>
    <property type="match status" value="1"/>
</dbReference>
<feature type="chain" id="PRO_5047067453" evidence="2">
    <location>
        <begin position="19"/>
        <end position="84"/>
    </location>
</feature>
<dbReference type="CDD" id="cd06577">
    <property type="entry name" value="PASTA_pknB"/>
    <property type="match status" value="1"/>
</dbReference>
<dbReference type="EMBL" id="JBHSCN010000004">
    <property type="protein sequence ID" value="MFC4242944.1"/>
    <property type="molecule type" value="Genomic_DNA"/>
</dbReference>
<reference evidence="5" key="1">
    <citation type="journal article" date="2019" name="Int. J. Syst. Evol. Microbiol.">
        <title>The Global Catalogue of Microorganisms (GCM) 10K type strain sequencing project: providing services to taxonomists for standard genome sequencing and annotation.</title>
        <authorList>
            <consortium name="The Broad Institute Genomics Platform"/>
            <consortium name="The Broad Institute Genome Sequencing Center for Infectious Disease"/>
            <person name="Wu L."/>
            <person name="Ma J."/>
        </authorList>
    </citation>
    <scope>NUCLEOTIDE SEQUENCE [LARGE SCALE GENOMIC DNA]</scope>
    <source>
        <strain evidence="5">CGMCC 1.10363</strain>
    </source>
</reference>
<evidence type="ECO:0000259" key="3">
    <source>
        <dbReference type="PROSITE" id="PS51178"/>
    </source>
</evidence>
<organism evidence="4 5">
    <name type="scientific">Gryllotalpicola reticulitermitis</name>
    <dbReference type="NCBI Taxonomy" id="1184153"/>
    <lineage>
        <taxon>Bacteria</taxon>
        <taxon>Bacillati</taxon>
        <taxon>Actinomycetota</taxon>
        <taxon>Actinomycetes</taxon>
        <taxon>Micrococcales</taxon>
        <taxon>Microbacteriaceae</taxon>
        <taxon>Gryllotalpicola</taxon>
    </lineage>
</organism>
<name>A0ABV8Q556_9MICO</name>
<evidence type="ECO:0000256" key="1">
    <source>
        <dbReference type="SAM" id="MobiDB-lite"/>
    </source>
</evidence>
<dbReference type="RefSeq" id="WP_390227909.1">
    <property type="nucleotide sequence ID" value="NZ_JBHSCN010000004.1"/>
</dbReference>
<feature type="domain" description="PASTA" evidence="3">
    <location>
        <begin position="27"/>
        <end position="84"/>
    </location>
</feature>
<evidence type="ECO:0000313" key="5">
    <source>
        <dbReference type="Proteomes" id="UP001595900"/>
    </source>
</evidence>
<comment type="caution">
    <text evidence="4">The sequence shown here is derived from an EMBL/GenBank/DDBJ whole genome shotgun (WGS) entry which is preliminary data.</text>
</comment>
<dbReference type="Pfam" id="PF03793">
    <property type="entry name" value="PASTA"/>
    <property type="match status" value="1"/>
</dbReference>
<feature type="region of interest" description="Disordered" evidence="1">
    <location>
        <begin position="58"/>
        <end position="84"/>
    </location>
</feature>
<accession>A0ABV8Q556</accession>
<dbReference type="Proteomes" id="UP001595900">
    <property type="component" value="Unassembled WGS sequence"/>
</dbReference>
<evidence type="ECO:0000256" key="2">
    <source>
        <dbReference type="SAM" id="SignalP"/>
    </source>
</evidence>
<keyword evidence="5" id="KW-1185">Reference proteome</keyword>
<evidence type="ECO:0000313" key="4">
    <source>
        <dbReference type="EMBL" id="MFC4242944.1"/>
    </source>
</evidence>
<gene>
    <name evidence="4" type="ORF">ACFOYW_06140</name>
</gene>
<sequence length="84" mass="8085">MLLLAAALVAAGGPLSFAVHRPTPATATALVAVPDTHGLTPVAAADIRARAGLDVAADTQSPSPAVPDGKVIGTAPAATARDAP</sequence>
<proteinExistence type="predicted"/>
<dbReference type="Gene3D" id="3.30.10.20">
    <property type="match status" value="1"/>
</dbReference>
<protein>
    <submittedName>
        <fullName evidence="4">PASTA domain-containing protein</fullName>
    </submittedName>
</protein>
<feature type="signal peptide" evidence="2">
    <location>
        <begin position="1"/>
        <end position="18"/>
    </location>
</feature>
<keyword evidence="2" id="KW-0732">Signal</keyword>
<dbReference type="InterPro" id="IPR005543">
    <property type="entry name" value="PASTA_dom"/>
</dbReference>